<name>A0A246BBT3_9FLAO</name>
<dbReference type="Pfam" id="PF01364">
    <property type="entry name" value="Peptidase_C25"/>
    <property type="match status" value="1"/>
</dbReference>
<dbReference type="InterPro" id="IPR029030">
    <property type="entry name" value="Caspase-like_dom_sf"/>
</dbReference>
<keyword evidence="1" id="KW-0732">Signal</keyword>
<keyword evidence="4" id="KW-1185">Reference proteome</keyword>
<protein>
    <recommendedName>
        <fullName evidence="2">Gingipain domain-containing protein</fullName>
    </recommendedName>
</protein>
<dbReference type="GO" id="GO:0006508">
    <property type="term" value="P:proteolysis"/>
    <property type="evidence" value="ECO:0007669"/>
    <property type="project" value="InterPro"/>
</dbReference>
<feature type="domain" description="Gingipain" evidence="2">
    <location>
        <begin position="545"/>
        <end position="920"/>
    </location>
</feature>
<evidence type="ECO:0000259" key="2">
    <source>
        <dbReference type="Pfam" id="PF01364"/>
    </source>
</evidence>
<evidence type="ECO:0000313" key="4">
    <source>
        <dbReference type="Proteomes" id="UP000197587"/>
    </source>
</evidence>
<dbReference type="CDD" id="cd02258">
    <property type="entry name" value="Peptidase_C25_N"/>
    <property type="match status" value="1"/>
</dbReference>
<dbReference type="EMBL" id="JASZ02000003">
    <property type="protein sequence ID" value="OWK99125.1"/>
    <property type="molecule type" value="Genomic_DNA"/>
</dbReference>
<dbReference type="SUPFAM" id="SSF52129">
    <property type="entry name" value="Caspase-like"/>
    <property type="match status" value="1"/>
</dbReference>
<comment type="caution">
    <text evidence="3">The sequence shown here is derived from an EMBL/GenBank/DDBJ whole genome shotgun (WGS) entry which is preliminary data.</text>
</comment>
<dbReference type="Proteomes" id="UP000197587">
    <property type="component" value="Unassembled WGS sequence"/>
</dbReference>
<evidence type="ECO:0000256" key="1">
    <source>
        <dbReference type="ARBA" id="ARBA00022729"/>
    </source>
</evidence>
<dbReference type="InterPro" id="IPR029031">
    <property type="entry name" value="Gingipain_N_sf"/>
</dbReference>
<sequence length="1301" mass="145872">MKSIFTFVFIIFLICLTTAQSVKIQWQDSKTIDYGSYQLTIPYFESEGFSYEDGTVYYHTSGKYSGKNQTVTNMVWEKVLQKDLFELSLYNIPSNERAEISNYTNPYTQEITSDIKVAALKSEKGNIYRLTSFSITNSTKSTQTSPILSGKIGTTENPLKTGNFYKIKVDKSGIFKITAQFLRDNGINPSSINPKNFRIYGNGGVMLPEHNQDSRYSALQENAIQVVGEEDGTWNDGDYALFYAQGPHGYNLFKVSDLPNGNGNRRIETRTDRPLNYVNLYEDYSYYFINFDLGTGKRIAEVDQAVNSNVISRYDDYQFINEEKFNLMKIGRIWTGDAIIDSKTLTFTTKSPMQSSDVIRYRSRVVAYQSAGNKITTTINNQNSYTSSILATEKKEAIPLVYDGIITNLQGNQLTFNFAPNIAANPNGKFYFDYAEVQYKEDLKFNNSQMNFRSYDIKEGSSDLYTFNISDASAVEQVWDVSDITTATKKVNKSSSSATFNFGYLANSNQFVNEFVAFKNSDAYTPSFVGRIENQDLSSLQNIEYLMITSTEMMGQAQRLANYYQDKYSVAVVDVNKIYNEFSSGSKDITAIRDFATKLNTPTGKLKYLFILGDTSYDFRGRNHPGSDIVPSYQSEESGDYSNSFVTDDYFTMTSPRPVTSTLLSSRLPDFPVGRLPAANLAEAKLLIDKALAYNNALPGQPTPFGEWRMKLDFVVDDDADNQFPFHNTMNASLVNVFETGNVRKEYNVRKLYLDAFTAQTSAGGQRYPQVNQAIVNAVGNSLYLFYFGHGGINGWAQERVLTIDEIQNFNNYNNVYARFPLVSTITCEFTLWDDPATSSAGEQVMKSKQGGASMMLTSSRAIGVGYGEEFTTIFTRHLFNLTNDDFTSLGDAFLKAKIEKKTHSDHLKVNLLGDPATKMSRPKRLLTIDEIESPDSLQLRALDFVKVKGHIIKADSTLDTSFNGRVVINIFDKRLNKKTLNNDGVPKMNPVLNYTEEGGSIVKSSGKAVNGVFTVEFYVPKDINYELGEGRILAYADNKVFDVFNNQVQKIGGINPVPINDTEAPKVQLYMNNKNFADGGITDQNPMLLACVTDDKGINSTGSGIGHDITVVLDGQIINTVALNDFYFSGDGNGCTNPSLSDYQKGNVSYPFRNLSPGPHQLTFKVWDINNKSTTETLNFIVKDETNQNLIVNKLLNWPNPFTNKTYVQFEHNCDDILDVNVQIYTITGKLVKTISNSVTAEPFYQGFRTPRTAIEWDGKDDFGDAVGKGTYIFKIFAKSQNQDKCKGSATAVEKMVILK</sequence>
<organism evidence="3 4">
    <name type="scientific">Kaistella haifensis DSM 19056</name>
    <dbReference type="NCBI Taxonomy" id="1450526"/>
    <lineage>
        <taxon>Bacteria</taxon>
        <taxon>Pseudomonadati</taxon>
        <taxon>Bacteroidota</taxon>
        <taxon>Flavobacteriia</taxon>
        <taxon>Flavobacteriales</taxon>
        <taxon>Weeksellaceae</taxon>
        <taxon>Chryseobacterium group</taxon>
        <taxon>Kaistella</taxon>
    </lineage>
</organism>
<dbReference type="Gene3D" id="2.60.40.4070">
    <property type="match status" value="1"/>
</dbReference>
<accession>A0A246BBT3</accession>
<gene>
    <name evidence="3" type="ORF">AP75_03135</name>
</gene>
<proteinExistence type="predicted"/>
<dbReference type="InterPro" id="IPR001769">
    <property type="entry name" value="Gingipain"/>
</dbReference>
<dbReference type="Gene3D" id="3.40.50.10390">
    <property type="entry name" value="Gingipain r, domain 1"/>
    <property type="match status" value="1"/>
</dbReference>
<dbReference type="NCBIfam" id="NF033707">
    <property type="entry name" value="T9SS_sortase"/>
    <property type="match status" value="1"/>
</dbReference>
<dbReference type="GO" id="GO:0008234">
    <property type="term" value="F:cysteine-type peptidase activity"/>
    <property type="evidence" value="ECO:0007669"/>
    <property type="project" value="InterPro"/>
</dbReference>
<reference evidence="3 4" key="1">
    <citation type="submission" date="2017-05" db="EMBL/GenBank/DDBJ databases">
        <title>Genome of Chryseobacterium haifense.</title>
        <authorList>
            <person name="Newman J.D."/>
        </authorList>
    </citation>
    <scope>NUCLEOTIDE SEQUENCE [LARGE SCALE GENOMIC DNA]</scope>
    <source>
        <strain evidence="3 4">DSM 19056</strain>
    </source>
</reference>
<evidence type="ECO:0000313" key="3">
    <source>
        <dbReference type="EMBL" id="OWK99125.1"/>
    </source>
</evidence>